<name>A0A1I6FXW1_9EURY</name>
<evidence type="ECO:0000256" key="5">
    <source>
        <dbReference type="ARBA" id="ARBA00023136"/>
    </source>
</evidence>
<accession>A0A1I6FXW1</accession>
<dbReference type="Proteomes" id="UP000243250">
    <property type="component" value="Unassembled WGS sequence"/>
</dbReference>
<feature type="domain" description="Mechanosensitive ion channel MscS" evidence="7">
    <location>
        <begin position="110"/>
        <end position="172"/>
    </location>
</feature>
<protein>
    <submittedName>
        <fullName evidence="8">Mechanosensitive ion channel</fullName>
    </submittedName>
</protein>
<evidence type="ECO:0000256" key="4">
    <source>
        <dbReference type="ARBA" id="ARBA00022989"/>
    </source>
</evidence>
<keyword evidence="3 6" id="KW-0812">Transmembrane</keyword>
<dbReference type="OrthoDB" id="31543at2157"/>
<dbReference type="Gene3D" id="3.30.70.100">
    <property type="match status" value="1"/>
</dbReference>
<evidence type="ECO:0000256" key="2">
    <source>
        <dbReference type="ARBA" id="ARBA00022475"/>
    </source>
</evidence>
<dbReference type="InterPro" id="IPR023408">
    <property type="entry name" value="MscS_beta-dom_sf"/>
</dbReference>
<dbReference type="EMBL" id="FOYS01000001">
    <property type="protein sequence ID" value="SFR34773.1"/>
    <property type="molecule type" value="Genomic_DNA"/>
</dbReference>
<evidence type="ECO:0000259" key="7">
    <source>
        <dbReference type="Pfam" id="PF00924"/>
    </source>
</evidence>
<dbReference type="InterPro" id="IPR006685">
    <property type="entry name" value="MscS_channel_2nd"/>
</dbReference>
<dbReference type="AlphaFoldDB" id="A0A1I6FXW1"/>
<dbReference type="GO" id="GO:0005886">
    <property type="term" value="C:plasma membrane"/>
    <property type="evidence" value="ECO:0007669"/>
    <property type="project" value="UniProtKB-SubCell"/>
</dbReference>
<evidence type="ECO:0000256" key="6">
    <source>
        <dbReference type="SAM" id="Phobius"/>
    </source>
</evidence>
<dbReference type="Gene3D" id="1.10.287.1260">
    <property type="match status" value="1"/>
</dbReference>
<feature type="transmembrane region" description="Helical" evidence="6">
    <location>
        <begin position="93"/>
        <end position="112"/>
    </location>
</feature>
<reference evidence="9" key="1">
    <citation type="submission" date="2016-10" db="EMBL/GenBank/DDBJ databases">
        <authorList>
            <person name="Varghese N."/>
            <person name="Submissions S."/>
        </authorList>
    </citation>
    <scope>NUCLEOTIDE SEQUENCE [LARGE SCALE GENOMIC DNA]</scope>
    <source>
        <strain evidence="9">CGMCC 1.8711</strain>
    </source>
</reference>
<feature type="transmembrane region" description="Helical" evidence="6">
    <location>
        <begin position="20"/>
        <end position="46"/>
    </location>
</feature>
<dbReference type="Pfam" id="PF00924">
    <property type="entry name" value="MS_channel_2nd"/>
    <property type="match status" value="1"/>
</dbReference>
<keyword evidence="5 6" id="KW-0472">Membrane</keyword>
<feature type="transmembrane region" description="Helical" evidence="6">
    <location>
        <begin position="66"/>
        <end position="87"/>
    </location>
</feature>
<gene>
    <name evidence="8" type="ORF">SAMN04488124_0513</name>
</gene>
<dbReference type="STRING" id="555875.SAMN04488124_0513"/>
<evidence type="ECO:0000313" key="9">
    <source>
        <dbReference type="Proteomes" id="UP000243250"/>
    </source>
</evidence>
<dbReference type="InterPro" id="IPR011066">
    <property type="entry name" value="MscS_channel_C_sf"/>
</dbReference>
<comment type="subcellular location">
    <subcellularLocation>
        <location evidence="1">Cell membrane</location>
        <topology evidence="1">Multi-pass membrane protein</topology>
    </subcellularLocation>
</comment>
<keyword evidence="2" id="KW-1003">Cell membrane</keyword>
<keyword evidence="4 6" id="KW-1133">Transmembrane helix</keyword>
<keyword evidence="9" id="KW-1185">Reference proteome</keyword>
<sequence length="286" mass="30475">MFVASAAQVDLPPVETLDPFVRSALAAVLAALVVLLVGRLFVTPAVVRVVRSRNRDNPTIQEATSLYLRVVVLTVAVVAAVVTAGYGDVLTDSALVVAAATLAIGVAGQDVIGNLVSGVFLVADSNFNVDDYIAWNDREGTVEAIGFRTTRVRTIDHREVTVPNTELAANAVVRPFARSRVRKTVRLPFDYGADVPAVRAALVPVVEGTEGVREEPDPTVSIAEFGEAAVWLRVDYWVANPMETDVAAVETTVTDEVKRVCDDEGFPLSPPTYGHLSGDVTFADSG</sequence>
<evidence type="ECO:0000256" key="1">
    <source>
        <dbReference type="ARBA" id="ARBA00004651"/>
    </source>
</evidence>
<dbReference type="InterPro" id="IPR010920">
    <property type="entry name" value="LSM_dom_sf"/>
</dbReference>
<dbReference type="GO" id="GO:0008381">
    <property type="term" value="F:mechanosensitive monoatomic ion channel activity"/>
    <property type="evidence" value="ECO:0007669"/>
    <property type="project" value="InterPro"/>
</dbReference>
<evidence type="ECO:0000256" key="3">
    <source>
        <dbReference type="ARBA" id="ARBA00022692"/>
    </source>
</evidence>
<organism evidence="8 9">
    <name type="scientific">Halogeometricum limi</name>
    <dbReference type="NCBI Taxonomy" id="555875"/>
    <lineage>
        <taxon>Archaea</taxon>
        <taxon>Methanobacteriati</taxon>
        <taxon>Methanobacteriota</taxon>
        <taxon>Stenosarchaea group</taxon>
        <taxon>Halobacteria</taxon>
        <taxon>Halobacteriales</taxon>
        <taxon>Haloferacaceae</taxon>
        <taxon>Halogeometricum</taxon>
    </lineage>
</organism>
<dbReference type="SUPFAM" id="SSF50182">
    <property type="entry name" value="Sm-like ribonucleoproteins"/>
    <property type="match status" value="1"/>
</dbReference>
<dbReference type="SUPFAM" id="SSF82689">
    <property type="entry name" value="Mechanosensitive channel protein MscS (YggB), C-terminal domain"/>
    <property type="match status" value="1"/>
</dbReference>
<dbReference type="InterPro" id="IPR045275">
    <property type="entry name" value="MscS_archaea/bacteria_type"/>
</dbReference>
<proteinExistence type="predicted"/>
<dbReference type="PANTHER" id="PTHR30221">
    <property type="entry name" value="SMALL-CONDUCTANCE MECHANOSENSITIVE CHANNEL"/>
    <property type="match status" value="1"/>
</dbReference>
<dbReference type="RefSeq" id="WP_089876464.1">
    <property type="nucleotide sequence ID" value="NZ_FOYS01000001.1"/>
</dbReference>
<dbReference type="PANTHER" id="PTHR30221:SF1">
    <property type="entry name" value="SMALL-CONDUCTANCE MECHANOSENSITIVE CHANNEL"/>
    <property type="match status" value="1"/>
</dbReference>
<evidence type="ECO:0000313" key="8">
    <source>
        <dbReference type="EMBL" id="SFR34773.1"/>
    </source>
</evidence>
<dbReference type="Gene3D" id="2.30.30.60">
    <property type="match status" value="1"/>
</dbReference>